<dbReference type="InterPro" id="IPR009000">
    <property type="entry name" value="Transl_B-barrel_sf"/>
</dbReference>
<comment type="subunit">
    <text evidence="5">Binds ribosomal protein uS19.</text>
</comment>
<dbReference type="GO" id="GO:0043022">
    <property type="term" value="F:ribosome binding"/>
    <property type="evidence" value="ECO:0007669"/>
    <property type="project" value="InterPro"/>
</dbReference>
<name>A0A0G3ENK4_9BURK</name>
<dbReference type="EMBL" id="CP011568">
    <property type="protein sequence ID" value="AKJ68658.2"/>
    <property type="molecule type" value="Genomic_DNA"/>
</dbReference>
<dbReference type="HAMAP" id="MF_00014">
    <property type="entry name" value="Ribosome_mat_RimM"/>
    <property type="match status" value="1"/>
</dbReference>
<reference evidence="9" key="1">
    <citation type="submission" date="2015-06" db="EMBL/GenBank/DDBJ databases">
        <authorList>
            <person name="Lim Y.L."/>
            <person name="Ee R."/>
            <person name="Yong D."/>
            <person name="How K.Y."/>
            <person name="Yin W.F."/>
            <person name="Chan K.G."/>
        </authorList>
    </citation>
    <scope>NUCLEOTIDE SEQUENCE [LARGE SCALE GENOMIC DNA]</scope>
    <source>
        <strain evidence="9">DSM 25325</strain>
    </source>
</reference>
<gene>
    <name evidence="5" type="primary">rimM</name>
    <name evidence="8" type="ORF">ABW99_10990</name>
</gene>
<dbReference type="Gene3D" id="2.30.30.240">
    <property type="entry name" value="PRC-barrel domain"/>
    <property type="match status" value="1"/>
</dbReference>
<comment type="similarity">
    <text evidence="5">Belongs to the RimM family.</text>
</comment>
<evidence type="ECO:0000256" key="2">
    <source>
        <dbReference type="ARBA" id="ARBA00022517"/>
    </source>
</evidence>
<dbReference type="SUPFAM" id="SSF50447">
    <property type="entry name" value="Translation proteins"/>
    <property type="match status" value="1"/>
</dbReference>
<dbReference type="RefSeq" id="WP_052892677.1">
    <property type="nucleotide sequence ID" value="NZ_CP011568.3"/>
</dbReference>
<evidence type="ECO:0000256" key="1">
    <source>
        <dbReference type="ARBA" id="ARBA00022490"/>
    </source>
</evidence>
<comment type="domain">
    <text evidence="5">The PRC barrel domain binds ribosomal protein uS19.</text>
</comment>
<dbReference type="Proteomes" id="UP000036700">
    <property type="component" value="Chromosome"/>
</dbReference>
<dbReference type="AlphaFoldDB" id="A0A0G3ENK4"/>
<dbReference type="STRING" id="445709.ABW99_10990"/>
<comment type="subcellular location">
    <subcellularLocation>
        <location evidence="5">Cytoplasm</location>
    </subcellularLocation>
</comment>
<dbReference type="InterPro" id="IPR002676">
    <property type="entry name" value="RimM_N"/>
</dbReference>
<organism evidence="8 9">
    <name type="scientific">Pandoraea thiooxydans</name>
    <dbReference type="NCBI Taxonomy" id="445709"/>
    <lineage>
        <taxon>Bacteria</taxon>
        <taxon>Pseudomonadati</taxon>
        <taxon>Pseudomonadota</taxon>
        <taxon>Betaproteobacteria</taxon>
        <taxon>Burkholderiales</taxon>
        <taxon>Burkholderiaceae</taxon>
        <taxon>Pandoraea</taxon>
    </lineage>
</organism>
<keyword evidence="2 5" id="KW-0690">Ribosome biogenesis</keyword>
<keyword evidence="4 5" id="KW-0143">Chaperone</keyword>
<dbReference type="Gene3D" id="2.40.30.60">
    <property type="entry name" value="RimM"/>
    <property type="match status" value="1"/>
</dbReference>
<keyword evidence="3 5" id="KW-0698">rRNA processing</keyword>
<keyword evidence="1 5" id="KW-0963">Cytoplasm</keyword>
<evidence type="ECO:0000259" key="6">
    <source>
        <dbReference type="Pfam" id="PF01782"/>
    </source>
</evidence>
<feature type="domain" description="RimM N-terminal" evidence="6">
    <location>
        <begin position="20"/>
        <end position="102"/>
    </location>
</feature>
<dbReference type="Pfam" id="PF24986">
    <property type="entry name" value="PRC_RimM"/>
    <property type="match status" value="1"/>
</dbReference>
<evidence type="ECO:0000256" key="4">
    <source>
        <dbReference type="ARBA" id="ARBA00023186"/>
    </source>
</evidence>
<dbReference type="GO" id="GO:0042274">
    <property type="term" value="P:ribosomal small subunit biogenesis"/>
    <property type="evidence" value="ECO:0007669"/>
    <property type="project" value="UniProtKB-UniRule"/>
</dbReference>
<evidence type="ECO:0000313" key="9">
    <source>
        <dbReference type="Proteomes" id="UP000036700"/>
    </source>
</evidence>
<feature type="domain" description="Ribosome maturation factor RimM PRC barrel" evidence="7">
    <location>
        <begin position="114"/>
        <end position="187"/>
    </location>
</feature>
<keyword evidence="9" id="KW-1185">Reference proteome</keyword>
<dbReference type="InterPro" id="IPR056792">
    <property type="entry name" value="PRC_RimM"/>
</dbReference>
<dbReference type="InterPro" id="IPR011961">
    <property type="entry name" value="RimM"/>
</dbReference>
<dbReference type="InterPro" id="IPR036976">
    <property type="entry name" value="RimM_N_sf"/>
</dbReference>
<protein>
    <recommendedName>
        <fullName evidence="5">Ribosome maturation factor RimM</fullName>
    </recommendedName>
</protein>
<dbReference type="GO" id="GO:0005840">
    <property type="term" value="C:ribosome"/>
    <property type="evidence" value="ECO:0007669"/>
    <property type="project" value="InterPro"/>
</dbReference>
<dbReference type="GO" id="GO:0006364">
    <property type="term" value="P:rRNA processing"/>
    <property type="evidence" value="ECO:0007669"/>
    <property type="project" value="UniProtKB-UniRule"/>
</dbReference>
<proteinExistence type="inferred from homology"/>
<evidence type="ECO:0000259" key="7">
    <source>
        <dbReference type="Pfam" id="PF24986"/>
    </source>
</evidence>
<evidence type="ECO:0000256" key="3">
    <source>
        <dbReference type="ARBA" id="ARBA00022552"/>
    </source>
</evidence>
<dbReference type="NCBIfam" id="TIGR02273">
    <property type="entry name" value="16S_RimM"/>
    <property type="match status" value="1"/>
</dbReference>
<dbReference type="Pfam" id="PF01782">
    <property type="entry name" value="RimM"/>
    <property type="match status" value="1"/>
</dbReference>
<dbReference type="KEGG" id="ptx:ABW99_10990"/>
<dbReference type="InterPro" id="IPR011033">
    <property type="entry name" value="PRC_barrel-like_sf"/>
</dbReference>
<dbReference type="SUPFAM" id="SSF50346">
    <property type="entry name" value="PRC-barrel domain"/>
    <property type="match status" value="1"/>
</dbReference>
<accession>A0A0G3ENK4</accession>
<dbReference type="GO" id="GO:0005737">
    <property type="term" value="C:cytoplasm"/>
    <property type="evidence" value="ECO:0007669"/>
    <property type="project" value="UniProtKB-SubCell"/>
</dbReference>
<dbReference type="PANTHER" id="PTHR33692:SF1">
    <property type="entry name" value="RIBOSOME MATURATION FACTOR RIMM"/>
    <property type="match status" value="1"/>
</dbReference>
<evidence type="ECO:0000256" key="5">
    <source>
        <dbReference type="HAMAP-Rule" id="MF_00014"/>
    </source>
</evidence>
<comment type="function">
    <text evidence="5">An accessory protein needed during the final step in the assembly of 30S ribosomal subunit, possibly for assembly of the head region. Essential for efficient processing of 16S rRNA. May be needed both before and after RbfA during the maturation of 16S rRNA. It has affinity for free ribosomal 30S subunits but not for 70S ribosomes.</text>
</comment>
<dbReference type="PANTHER" id="PTHR33692">
    <property type="entry name" value="RIBOSOME MATURATION FACTOR RIMM"/>
    <property type="match status" value="1"/>
</dbReference>
<sequence>MPSACTPMAANDLPDDLVELGYVAEAHGIRGWLKVQPHAADGAVLLGAGRWWLRRPGERDAYVVEIARSREHSGSIVAQPKGIEGRDAAEALKGLQVWVPRSAFPVPQEDEFYWVDLIGAQVTNLQGEALGKVSGLLDNGAHAVLRVTYPATDRRGAPQDAERLIPFVAQYVHEVDTAGGRIVVDWGRDY</sequence>
<evidence type="ECO:0000313" key="8">
    <source>
        <dbReference type="EMBL" id="AKJ68658.2"/>
    </source>
</evidence>